<evidence type="ECO:0000256" key="1">
    <source>
        <dbReference type="SAM" id="Phobius"/>
    </source>
</evidence>
<comment type="caution">
    <text evidence="2">The sequence shown here is derived from an EMBL/GenBank/DDBJ whole genome shotgun (WGS) entry which is preliminary data.</text>
</comment>
<evidence type="ECO:0000313" key="2">
    <source>
        <dbReference type="EMBL" id="GFG74803.1"/>
    </source>
</evidence>
<name>A0A7I9XYL3_9MYCO</name>
<gene>
    <name evidence="2" type="ORF">MBOT_21680</name>
</gene>
<dbReference type="Proteomes" id="UP000465361">
    <property type="component" value="Unassembled WGS sequence"/>
</dbReference>
<organism evidence="2 3">
    <name type="scientific">Mycobacterium botniense</name>
    <dbReference type="NCBI Taxonomy" id="84962"/>
    <lineage>
        <taxon>Bacteria</taxon>
        <taxon>Bacillati</taxon>
        <taxon>Actinomycetota</taxon>
        <taxon>Actinomycetes</taxon>
        <taxon>Mycobacteriales</taxon>
        <taxon>Mycobacteriaceae</taxon>
        <taxon>Mycobacterium</taxon>
    </lineage>
</organism>
<feature type="transmembrane region" description="Helical" evidence="1">
    <location>
        <begin position="63"/>
        <end position="82"/>
    </location>
</feature>
<protein>
    <recommendedName>
        <fullName evidence="4">Transmembrane protein</fullName>
    </recommendedName>
</protein>
<dbReference type="EMBL" id="BLKW01000004">
    <property type="protein sequence ID" value="GFG74803.1"/>
    <property type="molecule type" value="Genomic_DNA"/>
</dbReference>
<dbReference type="AlphaFoldDB" id="A0A7I9XYL3"/>
<evidence type="ECO:0008006" key="4">
    <source>
        <dbReference type="Google" id="ProtNLM"/>
    </source>
</evidence>
<feature type="transmembrane region" description="Helical" evidence="1">
    <location>
        <begin position="89"/>
        <end position="109"/>
    </location>
</feature>
<keyword evidence="3" id="KW-1185">Reference proteome</keyword>
<reference evidence="2 3" key="1">
    <citation type="journal article" date="2019" name="Emerg. Microbes Infect.">
        <title>Comprehensive subspecies identification of 175 nontuberculous mycobacteria species based on 7547 genomic profiles.</title>
        <authorList>
            <person name="Matsumoto Y."/>
            <person name="Kinjo T."/>
            <person name="Motooka D."/>
            <person name="Nabeya D."/>
            <person name="Jung N."/>
            <person name="Uechi K."/>
            <person name="Horii T."/>
            <person name="Iida T."/>
            <person name="Fujita J."/>
            <person name="Nakamura S."/>
        </authorList>
    </citation>
    <scope>NUCLEOTIDE SEQUENCE [LARGE SCALE GENOMIC DNA]</scope>
    <source>
        <strain evidence="2 3">JCM 17322</strain>
    </source>
</reference>
<proteinExistence type="predicted"/>
<keyword evidence="1" id="KW-0812">Transmembrane</keyword>
<feature type="transmembrane region" description="Helical" evidence="1">
    <location>
        <begin position="121"/>
        <end position="142"/>
    </location>
</feature>
<keyword evidence="1" id="KW-1133">Transmembrane helix</keyword>
<keyword evidence="1" id="KW-0472">Membrane</keyword>
<evidence type="ECO:0000313" key="3">
    <source>
        <dbReference type="Proteomes" id="UP000465361"/>
    </source>
</evidence>
<feature type="transmembrane region" description="Helical" evidence="1">
    <location>
        <begin position="16"/>
        <end position="35"/>
    </location>
</feature>
<sequence length="158" mass="16144">MGAHANVATMVRLRPGWLVALFAAVLATSAFLPWLTTSVNGGGWANAIGGSAGSLELPPGFGVGQLIVLLSSMLLVAGAMIGRGLWVRLASVVALLISLSVMALTMYYYNINVKPPVAAAYGLYIGAVSAAGAVCCSMWALISSIAGRPPRAEPGSVR</sequence>
<accession>A0A7I9XYL3</accession>